<accession>E1RGB0</accession>
<organism evidence="2 3">
    <name type="scientific">Methanolacinia petrolearia (strain DSM 11571 / OCM 486 / SEBR 4847)</name>
    <name type="common">Methanoplanus petrolearius</name>
    <dbReference type="NCBI Taxonomy" id="679926"/>
    <lineage>
        <taxon>Archaea</taxon>
        <taxon>Methanobacteriati</taxon>
        <taxon>Methanobacteriota</taxon>
        <taxon>Stenosarchaea group</taxon>
        <taxon>Methanomicrobia</taxon>
        <taxon>Methanomicrobiales</taxon>
        <taxon>Methanomicrobiaceae</taxon>
        <taxon>Methanolacinia</taxon>
    </lineage>
</organism>
<evidence type="ECO:0000256" key="1">
    <source>
        <dbReference type="SAM" id="Phobius"/>
    </source>
</evidence>
<protein>
    <submittedName>
        <fullName evidence="2">Uncharacterized protein</fullName>
    </submittedName>
</protein>
<evidence type="ECO:0000313" key="3">
    <source>
        <dbReference type="Proteomes" id="UP000006565"/>
    </source>
</evidence>
<dbReference type="GeneID" id="9745175"/>
<keyword evidence="1" id="KW-0472">Membrane</keyword>
<dbReference type="HOGENOM" id="CLU_2748229_0_0_2"/>
<dbReference type="KEGG" id="mpi:Mpet_2681"/>
<dbReference type="AlphaFoldDB" id="E1RGB0"/>
<gene>
    <name evidence="2" type="ordered locus">Mpet_2681</name>
</gene>
<evidence type="ECO:0000313" key="2">
    <source>
        <dbReference type="EMBL" id="ADN37424.1"/>
    </source>
</evidence>
<name>E1RGB0_METP4</name>
<reference evidence="2 3" key="1">
    <citation type="journal article" date="2010" name="Stand. Genomic Sci.">
        <title>Complete genome sequence of Methanoplanus petrolearius type strain (SEBR 4847).</title>
        <authorList>
            <person name="Brambilla E."/>
            <person name="Djao O.D."/>
            <person name="Daligault H."/>
            <person name="Lapidus A."/>
            <person name="Lucas S."/>
            <person name="Hammon N."/>
            <person name="Nolan M."/>
            <person name="Tice H."/>
            <person name="Cheng J.F."/>
            <person name="Han C."/>
            <person name="Tapia R."/>
            <person name="Goodwin L."/>
            <person name="Pitluck S."/>
            <person name="Liolios K."/>
            <person name="Ivanova N."/>
            <person name="Mavromatis K."/>
            <person name="Mikhailova N."/>
            <person name="Pati A."/>
            <person name="Chen A."/>
            <person name="Palaniappan K."/>
            <person name="Land M."/>
            <person name="Hauser L."/>
            <person name="Chang Y.J."/>
            <person name="Jeffries C.D."/>
            <person name="Rohde M."/>
            <person name="Spring S."/>
            <person name="Sikorski J."/>
            <person name="Goker M."/>
            <person name="Woyke T."/>
            <person name="Bristow J."/>
            <person name="Eisen J.A."/>
            <person name="Markowitz V."/>
            <person name="Hugenholtz P."/>
            <person name="Kyrpides N.C."/>
            <person name="Klenk H.P."/>
        </authorList>
    </citation>
    <scope>NUCLEOTIDE SEQUENCE [LARGE SCALE GENOMIC DNA]</scope>
    <source>
        <strain evidence="3">DSM 11571 / OCM 486 / SEBR 4847</strain>
    </source>
</reference>
<keyword evidence="1" id="KW-1133">Transmembrane helix</keyword>
<sequence length="70" mass="7545">MNESIIYKGAILSAVSLAVGGIIIAAMIMGYSYEYFNIILAIISVLIVVGIVIIMYGTSKIKEEQEESGE</sequence>
<keyword evidence="1" id="KW-0812">Transmembrane</keyword>
<proteinExistence type="predicted"/>
<feature type="transmembrane region" description="Helical" evidence="1">
    <location>
        <begin position="9"/>
        <end position="29"/>
    </location>
</feature>
<feature type="transmembrane region" description="Helical" evidence="1">
    <location>
        <begin position="35"/>
        <end position="56"/>
    </location>
</feature>
<dbReference type="EMBL" id="CP002117">
    <property type="protein sequence ID" value="ADN37424.1"/>
    <property type="molecule type" value="Genomic_DNA"/>
</dbReference>
<keyword evidence="3" id="KW-1185">Reference proteome</keyword>
<dbReference type="Proteomes" id="UP000006565">
    <property type="component" value="Chromosome"/>
</dbReference>
<dbReference type="STRING" id="679926.Mpet_2681"/>
<dbReference type="RefSeq" id="WP_013330597.1">
    <property type="nucleotide sequence ID" value="NC_014507.1"/>
</dbReference>